<feature type="domain" description="CHRD" evidence="1">
    <location>
        <begin position="38"/>
        <end position="158"/>
    </location>
</feature>
<evidence type="ECO:0000259" key="1">
    <source>
        <dbReference type="PROSITE" id="PS50933"/>
    </source>
</evidence>
<feature type="domain" description="CHRD" evidence="1">
    <location>
        <begin position="640"/>
        <end position="758"/>
    </location>
</feature>
<proteinExistence type="predicted"/>
<keyword evidence="3" id="KW-1185">Reference proteome</keyword>
<organism evidence="2 3">
    <name type="scientific">Alteromonas oceani</name>
    <dbReference type="NCBI Taxonomy" id="2071609"/>
    <lineage>
        <taxon>Bacteria</taxon>
        <taxon>Pseudomonadati</taxon>
        <taxon>Pseudomonadota</taxon>
        <taxon>Gammaproteobacteria</taxon>
        <taxon>Alteromonadales</taxon>
        <taxon>Alteromonadaceae</taxon>
        <taxon>Alteromonas/Salinimonas group</taxon>
        <taxon>Alteromonas</taxon>
    </lineage>
</organism>
<dbReference type="RefSeq" id="WP_241155743.1">
    <property type="nucleotide sequence ID" value="NZ_JBHRSX010000006.1"/>
</dbReference>
<dbReference type="Pfam" id="PF07452">
    <property type="entry name" value="CHRD"/>
    <property type="match status" value="6"/>
</dbReference>
<protein>
    <submittedName>
        <fullName evidence="2">CHRD domain-containing protein</fullName>
    </submittedName>
</protein>
<name>A0ABV7JRK6_9ALTE</name>
<dbReference type="PROSITE" id="PS51257">
    <property type="entry name" value="PROKAR_LIPOPROTEIN"/>
    <property type="match status" value="1"/>
</dbReference>
<dbReference type="PROSITE" id="PS50933">
    <property type="entry name" value="CHRD"/>
    <property type="match status" value="3"/>
</dbReference>
<feature type="domain" description="CHRD" evidence="1">
    <location>
        <begin position="398"/>
        <end position="520"/>
    </location>
</feature>
<comment type="caution">
    <text evidence="2">The sequence shown here is derived from an EMBL/GenBank/DDBJ whole genome shotgun (WGS) entry which is preliminary data.</text>
</comment>
<sequence>MMKYRGLAIIACTALLTACMDDDDKTEETPPPPPTFSASTTIEIDLTGKQQVPANMSAQMASATVELDETLGLMRASVDVSNVEGVQAIHIHDGDIGRNGEVAFEFTEGSTAGTYTLDETSVSSELITDLLEGEWYINVHTDTFEDGELRGQIVTDDMAVVTFILDGKQEVPAVTTLADGYGYALVSTATYDLDLVVYTEDVEATAAHIHTGRVGNNGDVLVALEQSMEDTSMWMTPEDTMINEEIFGVLASGGHYVNVHSDAFPSGEIRGQILTDNFALATFALTGEQEVPVVDTAAYGSGYALVDTSSYAIELTVVTEGVDDATAAHIHTGRVGMNGDVLVALEQSADDMGKWVTPDDLAIDAATFEVLASGGHYVNVHTPANGSGELRGQILTSNFALATFGLSGDQQVPVASTSAMGNGYALVNTSTFDLELVIDTTGVDNATGAHIHTGNIGTNGDVLVALEQSTSDPGMWMTPADTAINADILAVLAGGGHYVNVHTPAFPDGEIRGQIVTPQYVIATFGLSGAQEVPAVTTMASGNGYALVNSLTYDLDLVVHTDGVDDATAAHIHTGRVGMNGDVLVALEQSADDAGMWMTADDSMLTPAIFEVLASGGHYVNVHTPANPGGELRGQILTDNFVMVAFGLSGDQETHAVTTTATGSGYALVNTDDYSLELQVVTSGVADATAAHIHTGAAGIDGPVLLGLEQDGDDVNRWMAPANAMLDATIFGVLAAGGHYVNVHTPAYPNGELRGQIQ</sequence>
<dbReference type="Proteomes" id="UP001595477">
    <property type="component" value="Unassembled WGS sequence"/>
</dbReference>
<reference evidence="3" key="1">
    <citation type="journal article" date="2019" name="Int. J. Syst. Evol. Microbiol.">
        <title>The Global Catalogue of Microorganisms (GCM) 10K type strain sequencing project: providing services to taxonomists for standard genome sequencing and annotation.</title>
        <authorList>
            <consortium name="The Broad Institute Genomics Platform"/>
            <consortium name="The Broad Institute Genome Sequencing Center for Infectious Disease"/>
            <person name="Wu L."/>
            <person name="Ma J."/>
        </authorList>
    </citation>
    <scope>NUCLEOTIDE SEQUENCE [LARGE SCALE GENOMIC DNA]</scope>
    <source>
        <strain evidence="3">KCTC 52449</strain>
    </source>
</reference>
<gene>
    <name evidence="2" type="ORF">ACFOEW_02120</name>
</gene>
<dbReference type="PANTHER" id="PTHR46526">
    <property type="entry name" value="CHORDIN"/>
    <property type="match status" value="1"/>
</dbReference>
<dbReference type="PANTHER" id="PTHR46526:SF1">
    <property type="entry name" value="CHORDIN"/>
    <property type="match status" value="1"/>
</dbReference>
<evidence type="ECO:0000313" key="2">
    <source>
        <dbReference type="EMBL" id="MFC3200613.1"/>
    </source>
</evidence>
<dbReference type="SMART" id="SM00754">
    <property type="entry name" value="CHRD"/>
    <property type="match status" value="6"/>
</dbReference>
<dbReference type="EMBL" id="JBHRSX010000006">
    <property type="protein sequence ID" value="MFC3200613.1"/>
    <property type="molecule type" value="Genomic_DNA"/>
</dbReference>
<dbReference type="InterPro" id="IPR010895">
    <property type="entry name" value="CHRD"/>
</dbReference>
<accession>A0ABV7JRK6</accession>
<dbReference type="InterPro" id="IPR052278">
    <property type="entry name" value="Chordin-like_regulators"/>
</dbReference>
<evidence type="ECO:0000313" key="3">
    <source>
        <dbReference type="Proteomes" id="UP001595477"/>
    </source>
</evidence>